<dbReference type="RefSeq" id="XP_001592924.1">
    <property type="nucleotide sequence ID" value="XM_001592874.1"/>
</dbReference>
<protein>
    <submittedName>
        <fullName evidence="1">Uncharacterized protein</fullName>
    </submittedName>
</protein>
<name>A7EKJ9_SCLS1</name>
<accession>A7EKJ9</accession>
<dbReference type="EMBL" id="CH476627">
    <property type="protein sequence ID" value="EDO03365.1"/>
    <property type="molecule type" value="Genomic_DNA"/>
</dbReference>
<evidence type="ECO:0000313" key="1">
    <source>
        <dbReference type="EMBL" id="EDO03365.1"/>
    </source>
</evidence>
<dbReference type="AlphaFoldDB" id="A7EKJ9"/>
<evidence type="ECO:0000313" key="2">
    <source>
        <dbReference type="Proteomes" id="UP000001312"/>
    </source>
</evidence>
<gene>
    <name evidence="1" type="ORF">SS1G_05846</name>
</gene>
<organism evidence="1 2">
    <name type="scientific">Sclerotinia sclerotiorum (strain ATCC 18683 / 1980 / Ss-1)</name>
    <name type="common">White mold</name>
    <name type="synonym">Whetzelinia sclerotiorum</name>
    <dbReference type="NCBI Taxonomy" id="665079"/>
    <lineage>
        <taxon>Eukaryota</taxon>
        <taxon>Fungi</taxon>
        <taxon>Dikarya</taxon>
        <taxon>Ascomycota</taxon>
        <taxon>Pezizomycotina</taxon>
        <taxon>Leotiomycetes</taxon>
        <taxon>Helotiales</taxon>
        <taxon>Sclerotiniaceae</taxon>
        <taxon>Sclerotinia</taxon>
    </lineage>
</organism>
<dbReference type="InParanoid" id="A7EKJ9"/>
<keyword evidence="2" id="KW-1185">Reference proteome</keyword>
<sequence>MSSTCNSAVAEVAISYFGTLPTFQYELIRISSMNPSLNWHHANAPTMHPRCAKLKLKNSKQQDPIHSSDSHYLPVLYRDLFRRVGIRLIFVTTSGS</sequence>
<dbReference type="Proteomes" id="UP000001312">
    <property type="component" value="Unassembled WGS sequence"/>
</dbReference>
<reference evidence="2" key="1">
    <citation type="journal article" date="2011" name="PLoS Genet.">
        <title>Genomic analysis of the necrotrophic fungal pathogens Sclerotinia sclerotiorum and Botrytis cinerea.</title>
        <authorList>
            <person name="Amselem J."/>
            <person name="Cuomo C.A."/>
            <person name="van Kan J.A."/>
            <person name="Viaud M."/>
            <person name="Benito E.P."/>
            <person name="Couloux A."/>
            <person name="Coutinho P.M."/>
            <person name="de Vries R.P."/>
            <person name="Dyer P.S."/>
            <person name="Fillinger S."/>
            <person name="Fournier E."/>
            <person name="Gout L."/>
            <person name="Hahn M."/>
            <person name="Kohn L."/>
            <person name="Lapalu N."/>
            <person name="Plummer K.M."/>
            <person name="Pradier J.M."/>
            <person name="Quevillon E."/>
            <person name="Sharon A."/>
            <person name="Simon A."/>
            <person name="ten Have A."/>
            <person name="Tudzynski B."/>
            <person name="Tudzynski P."/>
            <person name="Wincker P."/>
            <person name="Andrew M."/>
            <person name="Anthouard V."/>
            <person name="Beever R.E."/>
            <person name="Beffa R."/>
            <person name="Benoit I."/>
            <person name="Bouzid O."/>
            <person name="Brault B."/>
            <person name="Chen Z."/>
            <person name="Choquer M."/>
            <person name="Collemare J."/>
            <person name="Cotton P."/>
            <person name="Danchin E.G."/>
            <person name="Da Silva C."/>
            <person name="Gautier A."/>
            <person name="Giraud C."/>
            <person name="Giraud T."/>
            <person name="Gonzalez C."/>
            <person name="Grossetete S."/>
            <person name="Guldener U."/>
            <person name="Henrissat B."/>
            <person name="Howlett B.J."/>
            <person name="Kodira C."/>
            <person name="Kretschmer M."/>
            <person name="Lappartient A."/>
            <person name="Leroch M."/>
            <person name="Levis C."/>
            <person name="Mauceli E."/>
            <person name="Neuveglise C."/>
            <person name="Oeser B."/>
            <person name="Pearson M."/>
            <person name="Poulain J."/>
            <person name="Poussereau N."/>
            <person name="Quesneville H."/>
            <person name="Rascle C."/>
            <person name="Schumacher J."/>
            <person name="Segurens B."/>
            <person name="Sexton A."/>
            <person name="Silva E."/>
            <person name="Sirven C."/>
            <person name="Soanes D.M."/>
            <person name="Talbot N.J."/>
            <person name="Templeton M."/>
            <person name="Yandava C."/>
            <person name="Yarden O."/>
            <person name="Zeng Q."/>
            <person name="Rollins J.A."/>
            <person name="Lebrun M.H."/>
            <person name="Dickman M."/>
        </authorList>
    </citation>
    <scope>NUCLEOTIDE SEQUENCE [LARGE SCALE GENOMIC DNA]</scope>
    <source>
        <strain evidence="2">ATCC 18683 / 1980 / Ss-1</strain>
    </source>
</reference>
<dbReference type="HOGENOM" id="CLU_2361011_0_0_1"/>
<dbReference type="KEGG" id="ssl:SS1G_05846"/>
<dbReference type="GeneID" id="5489299"/>
<proteinExistence type="predicted"/>